<gene>
    <name evidence="1" type="ORF">AJE_07870</name>
</gene>
<organism evidence="1 2">
    <name type="scientific">Alishewanella jeotgali KCTC 22429</name>
    <dbReference type="NCBI Taxonomy" id="1129374"/>
    <lineage>
        <taxon>Bacteria</taxon>
        <taxon>Pseudomonadati</taxon>
        <taxon>Pseudomonadota</taxon>
        <taxon>Gammaproteobacteria</taxon>
        <taxon>Alteromonadales</taxon>
        <taxon>Alteromonadaceae</taxon>
        <taxon>Alishewanella</taxon>
    </lineage>
</organism>
<dbReference type="eggNOG" id="ENOG502ZE6K">
    <property type="taxonomic scope" value="Bacteria"/>
</dbReference>
<protein>
    <submittedName>
        <fullName evidence="1">Uncharacterized protein</fullName>
    </submittedName>
</protein>
<dbReference type="RefSeq" id="WP_008950411.1">
    <property type="nucleotide sequence ID" value="NZ_AHTH01000020.1"/>
</dbReference>
<evidence type="ECO:0000313" key="2">
    <source>
        <dbReference type="Proteomes" id="UP000012046"/>
    </source>
</evidence>
<dbReference type="Proteomes" id="UP000012046">
    <property type="component" value="Unassembled WGS sequence"/>
</dbReference>
<keyword evidence="2" id="KW-1185">Reference proteome</keyword>
<sequence>MKRFLFFLTLVAFLFISPLHYYAEYHLKNFSDGIFFHFLRIAYTPEDYNDDLLEIFISDHDEISVQLNHKYRGSYKILMYGEHVKNKELDFDITLECQDSKLRFTQSQQKHTDLFRVNSSNMIIGWYDVTSDMPLVAKCLIKAELGGSPTPVFLKILIANHL</sequence>
<reference evidence="1 2" key="1">
    <citation type="journal article" date="2012" name="J. Bacteriol.">
        <title>Genome Sequence of Extracellular-Protease-Producing Alishewanella jeotgali Isolated from Traditional Korean Fermented Seafood.</title>
        <authorList>
            <person name="Jung J."/>
            <person name="Chun J."/>
            <person name="Park W."/>
        </authorList>
    </citation>
    <scope>NUCLEOTIDE SEQUENCE [LARGE SCALE GENOMIC DNA]</scope>
    <source>
        <strain evidence="1 2">KCTC 22429</strain>
    </source>
</reference>
<comment type="caution">
    <text evidence="1">The sequence shown here is derived from an EMBL/GenBank/DDBJ whole genome shotgun (WGS) entry which is preliminary data.</text>
</comment>
<name>H3ZDZ2_9ALTE</name>
<proteinExistence type="predicted"/>
<dbReference type="AlphaFoldDB" id="H3ZDZ2"/>
<evidence type="ECO:0000313" key="1">
    <source>
        <dbReference type="EMBL" id="EHR41169.1"/>
    </source>
</evidence>
<accession>H3ZDZ2</accession>
<dbReference type="EMBL" id="AHTH01000020">
    <property type="protein sequence ID" value="EHR41169.1"/>
    <property type="molecule type" value="Genomic_DNA"/>
</dbReference>